<feature type="compositionally biased region" description="Basic residues" evidence="1">
    <location>
        <begin position="86"/>
        <end position="100"/>
    </location>
</feature>
<dbReference type="Proteomes" id="UP000807353">
    <property type="component" value="Unassembled WGS sequence"/>
</dbReference>
<accession>A0A9P5XP70</accession>
<evidence type="ECO:0000256" key="1">
    <source>
        <dbReference type="SAM" id="MobiDB-lite"/>
    </source>
</evidence>
<name>A0A9P5XP70_9AGAR</name>
<organism evidence="2 3">
    <name type="scientific">Collybia nuda</name>
    <dbReference type="NCBI Taxonomy" id="64659"/>
    <lineage>
        <taxon>Eukaryota</taxon>
        <taxon>Fungi</taxon>
        <taxon>Dikarya</taxon>
        <taxon>Basidiomycota</taxon>
        <taxon>Agaricomycotina</taxon>
        <taxon>Agaricomycetes</taxon>
        <taxon>Agaricomycetidae</taxon>
        <taxon>Agaricales</taxon>
        <taxon>Tricholomatineae</taxon>
        <taxon>Clitocybaceae</taxon>
        <taxon>Collybia</taxon>
    </lineage>
</organism>
<dbReference type="AlphaFoldDB" id="A0A9P5XP70"/>
<comment type="caution">
    <text evidence="2">The sequence shown here is derived from an EMBL/GenBank/DDBJ whole genome shotgun (WGS) entry which is preliminary data.</text>
</comment>
<keyword evidence="3" id="KW-1185">Reference proteome</keyword>
<feature type="region of interest" description="Disordered" evidence="1">
    <location>
        <begin position="62"/>
        <end position="100"/>
    </location>
</feature>
<reference evidence="2" key="1">
    <citation type="submission" date="2020-11" db="EMBL/GenBank/DDBJ databases">
        <authorList>
            <consortium name="DOE Joint Genome Institute"/>
            <person name="Ahrendt S."/>
            <person name="Riley R."/>
            <person name="Andreopoulos W."/>
            <person name="Labutti K."/>
            <person name="Pangilinan J."/>
            <person name="Ruiz-Duenas F.J."/>
            <person name="Barrasa J.M."/>
            <person name="Sanchez-Garcia M."/>
            <person name="Camarero S."/>
            <person name="Miyauchi S."/>
            <person name="Serrano A."/>
            <person name="Linde D."/>
            <person name="Babiker R."/>
            <person name="Drula E."/>
            <person name="Ayuso-Fernandez I."/>
            <person name="Pacheco R."/>
            <person name="Padilla G."/>
            <person name="Ferreira P."/>
            <person name="Barriuso J."/>
            <person name="Kellner H."/>
            <person name="Castanera R."/>
            <person name="Alfaro M."/>
            <person name="Ramirez L."/>
            <person name="Pisabarro A.G."/>
            <person name="Kuo A."/>
            <person name="Tritt A."/>
            <person name="Lipzen A."/>
            <person name="He G."/>
            <person name="Yan M."/>
            <person name="Ng V."/>
            <person name="Cullen D."/>
            <person name="Martin F."/>
            <person name="Rosso M.-N."/>
            <person name="Henrissat B."/>
            <person name="Hibbett D."/>
            <person name="Martinez A.T."/>
            <person name="Grigoriev I.V."/>
        </authorList>
    </citation>
    <scope>NUCLEOTIDE SEQUENCE</scope>
    <source>
        <strain evidence="2">CBS 247.69</strain>
    </source>
</reference>
<evidence type="ECO:0000313" key="3">
    <source>
        <dbReference type="Proteomes" id="UP000807353"/>
    </source>
</evidence>
<dbReference type="EMBL" id="MU151033">
    <property type="protein sequence ID" value="KAF9455147.1"/>
    <property type="molecule type" value="Genomic_DNA"/>
</dbReference>
<feature type="compositionally biased region" description="Basic and acidic residues" evidence="1">
    <location>
        <begin position="62"/>
        <end position="79"/>
    </location>
</feature>
<gene>
    <name evidence="2" type="ORF">BDZ94DRAFT_1316635</name>
</gene>
<proteinExistence type="predicted"/>
<protein>
    <submittedName>
        <fullName evidence="2">Uncharacterized protein</fullName>
    </submittedName>
</protein>
<sequence length="100" mass="11739">MKHCWNFIGGNWPKRLRRLLTKRKDDDIYSGYPVKSSFDVRMKRYDTKIARLQEAKAAELEEEARRVKKEEEKRAERKGKAAASKVVHKNGKRSKVHGVI</sequence>
<evidence type="ECO:0000313" key="2">
    <source>
        <dbReference type="EMBL" id="KAF9455147.1"/>
    </source>
</evidence>